<evidence type="ECO:0000313" key="2">
    <source>
        <dbReference type="Proteomes" id="UP001596443"/>
    </source>
</evidence>
<dbReference type="AlphaFoldDB" id="A0ABD5TE92"/>
<comment type="caution">
    <text evidence="1">The sequence shown here is derived from an EMBL/GenBank/DDBJ whole genome shotgun (WGS) entry which is preliminary data.</text>
</comment>
<organism evidence="1 2">
    <name type="scientific">Halobaculum halobium</name>
    <dbReference type="NCBI Taxonomy" id="3032281"/>
    <lineage>
        <taxon>Archaea</taxon>
        <taxon>Methanobacteriati</taxon>
        <taxon>Methanobacteriota</taxon>
        <taxon>Stenosarchaea group</taxon>
        <taxon>Halobacteria</taxon>
        <taxon>Halobacteriales</taxon>
        <taxon>Haloferacaceae</taxon>
        <taxon>Halobaculum</taxon>
    </lineage>
</organism>
<name>A0ABD5TE92_9EURY</name>
<dbReference type="Proteomes" id="UP001596443">
    <property type="component" value="Unassembled WGS sequence"/>
</dbReference>
<sequence>MSAERDVSVSVVGDGDAYLRMVPAGSQYSSLANNGELEVGFDQLNTDATSEFHDVFAIQNQGDQNAAIFLDDGNASAANSAEESLEGNIETELEDEGIGFGIYNDAVANAGQPNGATALPSNYRAGNRDFTTSNPYVLEPGDVFRPDMYFVTDGDDAGTSVSGDLRVLGFTEEWVDAGKGP</sequence>
<evidence type="ECO:0008006" key="3">
    <source>
        <dbReference type="Google" id="ProtNLM"/>
    </source>
</evidence>
<dbReference type="GeneID" id="81208877"/>
<protein>
    <recommendedName>
        <fullName evidence="3">DUF1102 domain-containing protein</fullName>
    </recommendedName>
</protein>
<accession>A0ABD5TE92</accession>
<dbReference type="EMBL" id="JBHSWX010000012">
    <property type="protein sequence ID" value="MFC6785818.1"/>
    <property type="molecule type" value="Genomic_DNA"/>
</dbReference>
<gene>
    <name evidence="1" type="ORF">ACFQFD_07480</name>
</gene>
<proteinExistence type="predicted"/>
<evidence type="ECO:0000313" key="1">
    <source>
        <dbReference type="EMBL" id="MFC6785818.1"/>
    </source>
</evidence>
<dbReference type="RefSeq" id="WP_284062640.1">
    <property type="nucleotide sequence ID" value="NZ_CP126158.1"/>
</dbReference>
<keyword evidence="2" id="KW-1185">Reference proteome</keyword>
<reference evidence="1 2" key="1">
    <citation type="journal article" date="2019" name="Int. J. Syst. Evol. Microbiol.">
        <title>The Global Catalogue of Microorganisms (GCM) 10K type strain sequencing project: providing services to taxonomists for standard genome sequencing and annotation.</title>
        <authorList>
            <consortium name="The Broad Institute Genomics Platform"/>
            <consortium name="The Broad Institute Genome Sequencing Center for Infectious Disease"/>
            <person name="Wu L."/>
            <person name="Ma J."/>
        </authorList>
    </citation>
    <scope>NUCLEOTIDE SEQUENCE [LARGE SCALE GENOMIC DNA]</scope>
    <source>
        <strain evidence="1 2">SYNS20</strain>
    </source>
</reference>